<evidence type="ECO:0000313" key="2">
    <source>
        <dbReference type="EMBL" id="EPB85588.1"/>
    </source>
</evidence>
<dbReference type="OrthoDB" id="2261992at2759"/>
<protein>
    <submittedName>
        <fullName evidence="2">Uncharacterized protein</fullName>
    </submittedName>
</protein>
<evidence type="ECO:0000256" key="1">
    <source>
        <dbReference type="SAM" id="MobiDB-lite"/>
    </source>
</evidence>
<gene>
    <name evidence="2" type="ORF">HMPREF1544_07677</name>
</gene>
<name>S2JSC0_MUCC1</name>
<feature type="compositionally biased region" description="Basic and acidic residues" evidence="1">
    <location>
        <begin position="1"/>
        <end position="19"/>
    </location>
</feature>
<dbReference type="VEuPathDB" id="FungiDB:HMPREF1544_07677"/>
<accession>S2JSC0</accession>
<proteinExistence type="predicted"/>
<dbReference type="InParanoid" id="S2JSC0"/>
<reference evidence="3" key="1">
    <citation type="submission" date="2013-05" db="EMBL/GenBank/DDBJ databases">
        <title>The Genome sequence of Mucor circinelloides f. circinelloides 1006PhL.</title>
        <authorList>
            <consortium name="The Broad Institute Genomics Platform"/>
            <person name="Cuomo C."/>
            <person name="Earl A."/>
            <person name="Findley K."/>
            <person name="Lee S.C."/>
            <person name="Walker B."/>
            <person name="Young S."/>
            <person name="Zeng Q."/>
            <person name="Gargeya S."/>
            <person name="Fitzgerald M."/>
            <person name="Haas B."/>
            <person name="Abouelleil A."/>
            <person name="Allen A.W."/>
            <person name="Alvarado L."/>
            <person name="Arachchi H.M."/>
            <person name="Berlin A.M."/>
            <person name="Chapman S.B."/>
            <person name="Gainer-Dewar J."/>
            <person name="Goldberg J."/>
            <person name="Griggs A."/>
            <person name="Gujja S."/>
            <person name="Hansen M."/>
            <person name="Howarth C."/>
            <person name="Imamovic A."/>
            <person name="Ireland A."/>
            <person name="Larimer J."/>
            <person name="McCowan C."/>
            <person name="Murphy C."/>
            <person name="Pearson M."/>
            <person name="Poon T.W."/>
            <person name="Priest M."/>
            <person name="Roberts A."/>
            <person name="Saif S."/>
            <person name="Shea T."/>
            <person name="Sisk P."/>
            <person name="Sykes S."/>
            <person name="Wortman J."/>
            <person name="Nusbaum C."/>
            <person name="Birren B."/>
        </authorList>
    </citation>
    <scope>NUCLEOTIDE SEQUENCE [LARGE SCALE GENOMIC DNA]</scope>
    <source>
        <strain evidence="3">1006PhL</strain>
    </source>
</reference>
<feature type="region of interest" description="Disordered" evidence="1">
    <location>
        <begin position="1"/>
        <end position="24"/>
    </location>
</feature>
<organism evidence="2 3">
    <name type="scientific">Mucor circinelloides f. circinelloides (strain 1006PhL)</name>
    <name type="common">Mucormycosis agent</name>
    <name type="synonym">Calyptromyces circinelloides</name>
    <dbReference type="NCBI Taxonomy" id="1220926"/>
    <lineage>
        <taxon>Eukaryota</taxon>
        <taxon>Fungi</taxon>
        <taxon>Fungi incertae sedis</taxon>
        <taxon>Mucoromycota</taxon>
        <taxon>Mucoromycotina</taxon>
        <taxon>Mucoromycetes</taxon>
        <taxon>Mucorales</taxon>
        <taxon>Mucorineae</taxon>
        <taxon>Mucoraceae</taxon>
        <taxon>Mucor</taxon>
    </lineage>
</organism>
<evidence type="ECO:0000313" key="3">
    <source>
        <dbReference type="Proteomes" id="UP000014254"/>
    </source>
</evidence>
<dbReference type="AlphaFoldDB" id="S2JSC0"/>
<dbReference type="EMBL" id="KE124009">
    <property type="protein sequence ID" value="EPB85588.1"/>
    <property type="molecule type" value="Genomic_DNA"/>
</dbReference>
<keyword evidence="3" id="KW-1185">Reference proteome</keyword>
<sequence length="244" mass="27388">MTAILETHEKPVESSDKKVIQNKPDQEEQYTLEKVPGQMASVEKPLVYLYPKVNERWVIKKEGSVIWAVSDSLQSKANRIYMNCNLYQGDKMLLSVFKGVPLVVGTESWTPPVFLKPAPNYRFRLWSQPSEAGIIDEYSAEFSMVPRPDNAYVFSYNKSIVMDNSNATLPPDTRIRIGQYNLPPVNASAHSDIMLGVIDTPTASFSDPNIPTGIHALYPSDSWQVSIKSHLFVMVTITSILAYA</sequence>
<dbReference type="Proteomes" id="UP000014254">
    <property type="component" value="Unassembled WGS sequence"/>
</dbReference>
<dbReference type="STRING" id="1220926.S2JSC0"/>